<evidence type="ECO:0000313" key="6">
    <source>
        <dbReference type="EMBL" id="EGJ49859.1"/>
    </source>
</evidence>
<dbReference type="HOGENOM" id="CLU_045498_6_0_7"/>
<feature type="transmembrane region" description="Helical" evidence="5">
    <location>
        <begin position="137"/>
        <end position="155"/>
    </location>
</feature>
<keyword evidence="2 5" id="KW-0812">Transmembrane</keyword>
<comment type="similarity">
    <text evidence="5">Belongs to the 4-toluene sulfonate uptake permease (TSUP) (TC 2.A.102) family.</text>
</comment>
<evidence type="ECO:0000256" key="3">
    <source>
        <dbReference type="ARBA" id="ARBA00022989"/>
    </source>
</evidence>
<keyword evidence="7" id="KW-1185">Reference proteome</keyword>
<dbReference type="STRING" id="690850.Desaf_1522"/>
<accession>F3Z0N5</accession>
<evidence type="ECO:0000256" key="4">
    <source>
        <dbReference type="ARBA" id="ARBA00023136"/>
    </source>
</evidence>
<evidence type="ECO:0000256" key="1">
    <source>
        <dbReference type="ARBA" id="ARBA00004141"/>
    </source>
</evidence>
<dbReference type="eggNOG" id="COG0730">
    <property type="taxonomic scope" value="Bacteria"/>
</dbReference>
<proteinExistence type="inferred from homology"/>
<evidence type="ECO:0000256" key="2">
    <source>
        <dbReference type="ARBA" id="ARBA00022692"/>
    </source>
</evidence>
<reference evidence="6 7" key="1">
    <citation type="journal article" date="2011" name="J. Bacteriol.">
        <title>Genome sequence of the mercury-methylating and pleomorphic Desulfovibrio africanus Strain Walvis Bay.</title>
        <authorList>
            <person name="Brown S.D."/>
            <person name="Wall J.D."/>
            <person name="Kucken A.M."/>
            <person name="Gilmour C.C."/>
            <person name="Podar M."/>
            <person name="Brandt C.C."/>
            <person name="Teshima H."/>
            <person name="Detter J.C."/>
            <person name="Han C.S."/>
            <person name="Land M.L."/>
            <person name="Lucas S."/>
            <person name="Han J."/>
            <person name="Pennacchio L."/>
            <person name="Nolan M."/>
            <person name="Pitluck S."/>
            <person name="Woyke T."/>
            <person name="Goodwin L."/>
            <person name="Palumbo A.V."/>
            <person name="Elias D.A."/>
        </authorList>
    </citation>
    <scope>NUCLEOTIDE SEQUENCE [LARGE SCALE GENOMIC DNA]</scope>
    <source>
        <strain evidence="6 7">Walvis Bay</strain>
    </source>
</reference>
<evidence type="ECO:0000313" key="7">
    <source>
        <dbReference type="Proteomes" id="UP000007844"/>
    </source>
</evidence>
<keyword evidence="4 5" id="KW-0472">Membrane</keyword>
<evidence type="ECO:0000256" key="5">
    <source>
        <dbReference type="RuleBase" id="RU363041"/>
    </source>
</evidence>
<dbReference type="Pfam" id="PF01925">
    <property type="entry name" value="TauE"/>
    <property type="match status" value="1"/>
</dbReference>
<gene>
    <name evidence="6" type="ORF">Desaf_1522</name>
</gene>
<dbReference type="AlphaFoldDB" id="F3Z0N5"/>
<dbReference type="PANTHER" id="PTHR43483:SF3">
    <property type="entry name" value="MEMBRANE TRANSPORTER PROTEIN HI_0806-RELATED"/>
    <property type="match status" value="1"/>
</dbReference>
<keyword evidence="3 5" id="KW-1133">Transmembrane helix</keyword>
<dbReference type="GO" id="GO:0005886">
    <property type="term" value="C:plasma membrane"/>
    <property type="evidence" value="ECO:0007669"/>
    <property type="project" value="UniProtKB-SubCell"/>
</dbReference>
<feature type="transmembrane region" description="Helical" evidence="5">
    <location>
        <begin position="75"/>
        <end position="98"/>
    </location>
</feature>
<name>F3Z0N5_DESAF</name>
<dbReference type="EMBL" id="CP003221">
    <property type="protein sequence ID" value="EGJ49859.1"/>
    <property type="molecule type" value="Genomic_DNA"/>
</dbReference>
<dbReference type="InterPro" id="IPR002781">
    <property type="entry name" value="TM_pro_TauE-like"/>
</dbReference>
<feature type="transmembrane region" description="Helical" evidence="5">
    <location>
        <begin position="208"/>
        <end position="226"/>
    </location>
</feature>
<feature type="transmembrane region" description="Helical" evidence="5">
    <location>
        <begin position="12"/>
        <end position="39"/>
    </location>
</feature>
<sequence length="263" mass="26807">MEWLVYLGVGAGAGILAGLLGVGGGVVIVPALVFAFTGLGYPAEHIMHLALGTSLASIMFTSISSFRAHHKRGAVLWSVVKAITPGIIVGTYAGSYVASMLSTGFLKGFFVAFLYWVSIQMLLNIKPKPKRALPGTPGMFAAGSTIGVVSSLVGIGGGSLSVPFMTLCNIPMHTAVGTSAAIGFPIAVAGAVGYLVNGLSAQGLPPMSIGYISMPALIGVAGMSVLTAPLGAKLAHALPVDKLKKIFALLLIITATRMLVSLL</sequence>
<feature type="transmembrane region" description="Helical" evidence="5">
    <location>
        <begin position="175"/>
        <end position="196"/>
    </location>
</feature>
<dbReference type="Proteomes" id="UP000007844">
    <property type="component" value="Chromosome"/>
</dbReference>
<protein>
    <recommendedName>
        <fullName evidence="5">Probable membrane transporter protein</fullName>
    </recommendedName>
</protein>
<dbReference type="RefSeq" id="WP_014259643.1">
    <property type="nucleotide sequence ID" value="NC_016629.1"/>
</dbReference>
<feature type="transmembrane region" description="Helical" evidence="5">
    <location>
        <begin position="104"/>
        <end position="125"/>
    </location>
</feature>
<feature type="transmembrane region" description="Helical" evidence="5">
    <location>
        <begin position="246"/>
        <end position="262"/>
    </location>
</feature>
<organism evidence="6 7">
    <name type="scientific">Desulfocurvibacter africanus subsp. africanus str. Walvis Bay</name>
    <dbReference type="NCBI Taxonomy" id="690850"/>
    <lineage>
        <taxon>Bacteria</taxon>
        <taxon>Pseudomonadati</taxon>
        <taxon>Thermodesulfobacteriota</taxon>
        <taxon>Desulfovibrionia</taxon>
        <taxon>Desulfovibrionales</taxon>
        <taxon>Desulfovibrionaceae</taxon>
        <taxon>Desulfocurvibacter</taxon>
    </lineage>
</organism>
<dbReference type="PANTHER" id="PTHR43483">
    <property type="entry name" value="MEMBRANE TRANSPORTER PROTEIN HI_0806-RELATED"/>
    <property type="match status" value="1"/>
</dbReference>
<dbReference type="KEGG" id="daf:Desaf_1522"/>
<feature type="transmembrane region" description="Helical" evidence="5">
    <location>
        <begin position="45"/>
        <end position="63"/>
    </location>
</feature>
<comment type="subcellular location">
    <subcellularLocation>
        <location evidence="5">Cell membrane</location>
        <topology evidence="5">Multi-pass membrane protein</topology>
    </subcellularLocation>
    <subcellularLocation>
        <location evidence="1">Membrane</location>
        <topology evidence="1">Multi-pass membrane protein</topology>
    </subcellularLocation>
</comment>
<keyword evidence="5" id="KW-1003">Cell membrane</keyword>